<accession>A0A0G4F747</accession>
<feature type="compositionally biased region" description="Basic and acidic residues" evidence="1">
    <location>
        <begin position="114"/>
        <end position="125"/>
    </location>
</feature>
<dbReference type="EMBL" id="CDMY01000383">
    <property type="protein sequence ID" value="CEM08058.1"/>
    <property type="molecule type" value="Genomic_DNA"/>
</dbReference>
<reference evidence="2 3" key="1">
    <citation type="submission" date="2014-11" db="EMBL/GenBank/DDBJ databases">
        <authorList>
            <person name="Zhu J."/>
            <person name="Qi W."/>
            <person name="Song R."/>
        </authorList>
    </citation>
    <scope>NUCLEOTIDE SEQUENCE [LARGE SCALE GENOMIC DNA]</scope>
</reference>
<dbReference type="GO" id="GO:0006352">
    <property type="term" value="P:DNA-templated transcription initiation"/>
    <property type="evidence" value="ECO:0007669"/>
    <property type="project" value="InterPro"/>
</dbReference>
<dbReference type="GO" id="GO:0005634">
    <property type="term" value="C:nucleus"/>
    <property type="evidence" value="ECO:0007669"/>
    <property type="project" value="InterPro"/>
</dbReference>
<dbReference type="InParanoid" id="A0A0G4F747"/>
<protein>
    <submittedName>
        <fullName evidence="2">Uncharacterized protein</fullName>
    </submittedName>
</protein>
<evidence type="ECO:0000313" key="2">
    <source>
        <dbReference type="EMBL" id="CEM08058.1"/>
    </source>
</evidence>
<feature type="region of interest" description="Disordered" evidence="1">
    <location>
        <begin position="114"/>
        <end position="152"/>
    </location>
</feature>
<feature type="compositionally biased region" description="Basic and acidic residues" evidence="1">
    <location>
        <begin position="138"/>
        <end position="152"/>
    </location>
</feature>
<proteinExistence type="predicted"/>
<keyword evidence="3" id="KW-1185">Reference proteome</keyword>
<sequence length="152" mass="16919">MNTESSGDQQRFVVESEFRNRIVSLAKKLNARQPLIPDSLAQHHLHRAGCRADSDMVALRLLAAAAERQLLQICRDMKDVADLRQETQRLPERSAAIATADDLTFVLREDYGESVNREGRGESRRAAGGAGAGVAHSSQERSLQRREGQLQR</sequence>
<evidence type="ECO:0000313" key="3">
    <source>
        <dbReference type="Proteomes" id="UP000041254"/>
    </source>
</evidence>
<dbReference type="Pfam" id="PF03540">
    <property type="entry name" value="TAF10"/>
    <property type="match status" value="1"/>
</dbReference>
<evidence type="ECO:0000256" key="1">
    <source>
        <dbReference type="SAM" id="MobiDB-lite"/>
    </source>
</evidence>
<dbReference type="VEuPathDB" id="CryptoDB:Vbra_14576"/>
<dbReference type="InterPro" id="IPR003923">
    <property type="entry name" value="TAF10"/>
</dbReference>
<organism evidence="2 3">
    <name type="scientific">Vitrella brassicaformis (strain CCMP3155)</name>
    <dbReference type="NCBI Taxonomy" id="1169540"/>
    <lineage>
        <taxon>Eukaryota</taxon>
        <taxon>Sar</taxon>
        <taxon>Alveolata</taxon>
        <taxon>Colpodellida</taxon>
        <taxon>Vitrellaceae</taxon>
        <taxon>Vitrella</taxon>
    </lineage>
</organism>
<dbReference type="AlphaFoldDB" id="A0A0G4F747"/>
<gene>
    <name evidence="2" type="ORF">Vbra_14576</name>
</gene>
<name>A0A0G4F747_VITBC</name>
<dbReference type="Proteomes" id="UP000041254">
    <property type="component" value="Unassembled WGS sequence"/>
</dbReference>